<evidence type="ECO:0000256" key="1">
    <source>
        <dbReference type="SAM" id="Phobius"/>
    </source>
</evidence>
<keyword evidence="1" id="KW-0812">Transmembrane</keyword>
<proteinExistence type="predicted"/>
<comment type="caution">
    <text evidence="2">The sequence shown here is derived from an EMBL/GenBank/DDBJ whole genome shotgun (WGS) entry which is preliminary data.</text>
</comment>
<evidence type="ECO:0000313" key="2">
    <source>
        <dbReference type="EMBL" id="KGF64392.1"/>
    </source>
</evidence>
<dbReference type="RefSeq" id="WP_037017116.1">
    <property type="nucleotide sequence ID" value="NZ_JRMB01000002.1"/>
</dbReference>
<dbReference type="OrthoDB" id="7028938at2"/>
<organism evidence="2 3">
    <name type="scientific">Pseudomonas lutea</name>
    <dbReference type="NCBI Taxonomy" id="243924"/>
    <lineage>
        <taxon>Bacteria</taxon>
        <taxon>Pseudomonadati</taxon>
        <taxon>Pseudomonadota</taxon>
        <taxon>Gammaproteobacteria</taxon>
        <taxon>Pseudomonadales</taxon>
        <taxon>Pseudomonadaceae</taxon>
        <taxon>Pseudomonas</taxon>
    </lineage>
</organism>
<evidence type="ECO:0000313" key="3">
    <source>
        <dbReference type="Proteomes" id="UP000029719"/>
    </source>
</evidence>
<accession>A0A9X0EEN2</accession>
<keyword evidence="1" id="KW-0472">Membrane</keyword>
<reference evidence="2 3" key="1">
    <citation type="submission" date="2014-09" db="EMBL/GenBank/DDBJ databases">
        <title>Genome sequence of Pseudomonas lutea strain DSM 17257T.</title>
        <authorList>
            <person name="Kwak Y."/>
            <person name="Shin J.-H."/>
        </authorList>
    </citation>
    <scope>NUCLEOTIDE SEQUENCE [LARGE SCALE GENOMIC DNA]</scope>
    <source>
        <strain evidence="2 3">DSM 17257</strain>
    </source>
</reference>
<protein>
    <submittedName>
        <fullName evidence="2">Uncharacterized protein</fullName>
    </submittedName>
</protein>
<gene>
    <name evidence="2" type="ORF">LT42_21245</name>
</gene>
<name>A0A9X0EEN2_9PSED</name>
<dbReference type="Proteomes" id="UP000029719">
    <property type="component" value="Unassembled WGS sequence"/>
</dbReference>
<keyword evidence="1" id="KW-1133">Transmembrane helix</keyword>
<sequence length="94" mass="10405">MNVQHLANKLRISPMHVQQGLFASLALMITLIVVQQFNHWNQNQEVTQAHYSHAHAAPFAEASALKASDVALSLQVDDAAASNDEAPRQQSWVF</sequence>
<feature type="transmembrane region" description="Helical" evidence="1">
    <location>
        <begin position="20"/>
        <end position="37"/>
    </location>
</feature>
<dbReference type="AlphaFoldDB" id="A0A9X0EEN2"/>
<dbReference type="EMBL" id="JRMB01000002">
    <property type="protein sequence ID" value="KGF64392.1"/>
    <property type="molecule type" value="Genomic_DNA"/>
</dbReference>